<reference evidence="5" key="2">
    <citation type="submission" date="2025-09" db="UniProtKB">
        <authorList>
            <consortium name="Ensembl"/>
        </authorList>
    </citation>
    <scope>IDENTIFICATION</scope>
</reference>
<keyword evidence="3" id="KW-1280">Immunoglobulin</keyword>
<evidence type="ECO:0000313" key="5">
    <source>
        <dbReference type="Ensembl" id="ENSCCRP00010036327.1"/>
    </source>
</evidence>
<dbReference type="SUPFAM" id="SSF48726">
    <property type="entry name" value="Immunoglobulin"/>
    <property type="match status" value="1"/>
</dbReference>
<dbReference type="PROSITE" id="PS50835">
    <property type="entry name" value="IG_LIKE"/>
    <property type="match status" value="1"/>
</dbReference>
<dbReference type="Pfam" id="PF07686">
    <property type="entry name" value="V-set"/>
    <property type="match status" value="1"/>
</dbReference>
<accession>A0A8C1JSD1</accession>
<name>A0A8C1JSD1_CYPCA</name>
<dbReference type="GO" id="GO:0005576">
    <property type="term" value="C:extracellular region"/>
    <property type="evidence" value="ECO:0007669"/>
    <property type="project" value="UniProtKB-ARBA"/>
</dbReference>
<dbReference type="InterPro" id="IPR013783">
    <property type="entry name" value="Ig-like_fold"/>
</dbReference>
<dbReference type="GO" id="GO:0019814">
    <property type="term" value="C:immunoglobulin complex"/>
    <property type="evidence" value="ECO:0007669"/>
    <property type="project" value="UniProtKB-KW"/>
</dbReference>
<keyword evidence="2" id="KW-1064">Adaptive immunity</keyword>
<keyword evidence="1" id="KW-0391">Immunity</keyword>
<dbReference type="Gene3D" id="2.60.40.10">
    <property type="entry name" value="Immunoglobulins"/>
    <property type="match status" value="1"/>
</dbReference>
<evidence type="ECO:0000256" key="2">
    <source>
        <dbReference type="ARBA" id="ARBA00023130"/>
    </source>
</evidence>
<protein>
    <submittedName>
        <fullName evidence="5">Immunoglobulin heavy variable 10-1</fullName>
    </submittedName>
</protein>
<dbReference type="SMART" id="SM00406">
    <property type="entry name" value="IGv"/>
    <property type="match status" value="1"/>
</dbReference>
<evidence type="ECO:0000256" key="3">
    <source>
        <dbReference type="ARBA" id="ARBA00043265"/>
    </source>
</evidence>
<dbReference type="InterPro" id="IPR007110">
    <property type="entry name" value="Ig-like_dom"/>
</dbReference>
<dbReference type="AlphaFoldDB" id="A0A8C1JSD1"/>
<dbReference type="InterPro" id="IPR013106">
    <property type="entry name" value="Ig_V-set"/>
</dbReference>
<keyword evidence="6" id="KW-1185">Reference proteome</keyword>
<reference evidence="5" key="1">
    <citation type="submission" date="2025-08" db="UniProtKB">
        <authorList>
            <consortium name="Ensembl"/>
        </authorList>
    </citation>
    <scope>IDENTIFICATION</scope>
</reference>
<evidence type="ECO:0000313" key="6">
    <source>
        <dbReference type="Proteomes" id="UP000694427"/>
    </source>
</evidence>
<dbReference type="InterPro" id="IPR050199">
    <property type="entry name" value="IgHV"/>
</dbReference>
<dbReference type="GO" id="GO:0002250">
    <property type="term" value="P:adaptive immune response"/>
    <property type="evidence" value="ECO:0007669"/>
    <property type="project" value="UniProtKB-KW"/>
</dbReference>
<organism evidence="5 6">
    <name type="scientific">Cyprinus carpio</name>
    <name type="common">Common carp</name>
    <dbReference type="NCBI Taxonomy" id="7962"/>
    <lineage>
        <taxon>Eukaryota</taxon>
        <taxon>Metazoa</taxon>
        <taxon>Chordata</taxon>
        <taxon>Craniata</taxon>
        <taxon>Vertebrata</taxon>
        <taxon>Euteleostomi</taxon>
        <taxon>Actinopterygii</taxon>
        <taxon>Neopterygii</taxon>
        <taxon>Teleostei</taxon>
        <taxon>Ostariophysi</taxon>
        <taxon>Cypriniformes</taxon>
        <taxon>Cyprinidae</taxon>
        <taxon>Cyprininae</taxon>
        <taxon>Cyprinus</taxon>
    </lineage>
</organism>
<evidence type="ECO:0000256" key="1">
    <source>
        <dbReference type="ARBA" id="ARBA00022859"/>
    </source>
</evidence>
<dbReference type="Proteomes" id="UP000694427">
    <property type="component" value="Unplaced"/>
</dbReference>
<dbReference type="Ensembl" id="ENSCCRT00010039888.1">
    <property type="protein sequence ID" value="ENSCCRP00010036327.1"/>
    <property type="gene ID" value="ENSCCRG00010015511.1"/>
</dbReference>
<sequence length="110" mass="12235">MNPGESHKLTCTASGFDIAGSWMAGIRQKSGNDLECLAFIRYDSLEIYYSQFSRFTISGDTGLNELYLDISSFQTEDTAVYYCAKTDTVDQFSWSAGMKHTVSTISDPVK</sequence>
<dbReference type="PANTHER" id="PTHR23266">
    <property type="entry name" value="IMMUNOGLOBULIN HEAVY CHAIN"/>
    <property type="match status" value="1"/>
</dbReference>
<evidence type="ECO:0000259" key="4">
    <source>
        <dbReference type="PROSITE" id="PS50835"/>
    </source>
</evidence>
<dbReference type="InterPro" id="IPR036179">
    <property type="entry name" value="Ig-like_dom_sf"/>
</dbReference>
<feature type="domain" description="Ig-like" evidence="4">
    <location>
        <begin position="1"/>
        <end position="106"/>
    </location>
</feature>
<proteinExistence type="predicted"/>